<evidence type="ECO:0000256" key="4">
    <source>
        <dbReference type="PROSITE-ProRule" id="PRU00207"/>
    </source>
</evidence>
<keyword evidence="5" id="KW-0175">Coiled coil</keyword>
<evidence type="ECO:0000256" key="2">
    <source>
        <dbReference type="ARBA" id="ARBA00022771"/>
    </source>
</evidence>
<keyword evidence="3 4" id="KW-0862">Zinc</keyword>
<feature type="compositionally biased region" description="Polar residues" evidence="6">
    <location>
        <begin position="314"/>
        <end position="338"/>
    </location>
</feature>
<dbReference type="PANTHER" id="PTHR10131">
    <property type="entry name" value="TNF RECEPTOR ASSOCIATED FACTOR"/>
    <property type="match status" value="1"/>
</dbReference>
<dbReference type="OrthoDB" id="1630758at2759"/>
<evidence type="ECO:0000259" key="8">
    <source>
        <dbReference type="PROSITE" id="PS50145"/>
    </source>
</evidence>
<evidence type="ECO:0000256" key="3">
    <source>
        <dbReference type="ARBA" id="ARBA00022833"/>
    </source>
</evidence>
<evidence type="ECO:0000256" key="5">
    <source>
        <dbReference type="SAM" id="Coils"/>
    </source>
</evidence>
<dbReference type="Proteomes" id="UP000219338">
    <property type="component" value="Unassembled WGS sequence"/>
</dbReference>
<feature type="coiled-coil region" evidence="5">
    <location>
        <begin position="263"/>
        <end position="290"/>
    </location>
</feature>
<dbReference type="AlphaFoldDB" id="A0A284R533"/>
<keyword evidence="2 4" id="KW-0863">Zinc-finger</keyword>
<organism evidence="9 10">
    <name type="scientific">Armillaria ostoyae</name>
    <name type="common">Armillaria root rot fungus</name>
    <dbReference type="NCBI Taxonomy" id="47428"/>
    <lineage>
        <taxon>Eukaryota</taxon>
        <taxon>Fungi</taxon>
        <taxon>Dikarya</taxon>
        <taxon>Basidiomycota</taxon>
        <taxon>Agaricomycotina</taxon>
        <taxon>Agaricomycetes</taxon>
        <taxon>Agaricomycetidae</taxon>
        <taxon>Agaricales</taxon>
        <taxon>Marasmiineae</taxon>
        <taxon>Physalacriaceae</taxon>
        <taxon>Armillaria</taxon>
    </lineage>
</organism>
<dbReference type="OMA" id="AREEDHK"/>
<feature type="zinc finger region" description="TRAF-type" evidence="4">
    <location>
        <begin position="140"/>
        <end position="191"/>
    </location>
</feature>
<keyword evidence="10" id="KW-1185">Reference proteome</keyword>
<evidence type="ECO:0000313" key="9">
    <source>
        <dbReference type="EMBL" id="SJL03818.1"/>
    </source>
</evidence>
<dbReference type="InterPro" id="IPR001841">
    <property type="entry name" value="Znf_RING"/>
</dbReference>
<dbReference type="InterPro" id="IPR017907">
    <property type="entry name" value="Znf_RING_CS"/>
</dbReference>
<proteinExistence type="predicted"/>
<dbReference type="PANTHER" id="PTHR10131:SF94">
    <property type="entry name" value="TNF RECEPTOR-ASSOCIATED FACTOR 4"/>
    <property type="match status" value="1"/>
</dbReference>
<evidence type="ECO:0000256" key="1">
    <source>
        <dbReference type="ARBA" id="ARBA00022723"/>
    </source>
</evidence>
<gene>
    <name evidence="9" type="ORF">ARMOST_07175</name>
</gene>
<accession>A0A284R533</accession>
<dbReference type="InterPro" id="IPR013083">
    <property type="entry name" value="Znf_RING/FYVE/PHD"/>
</dbReference>
<protein>
    <recommendedName>
        <fullName evidence="11">TRAF-type domain-containing protein</fullName>
    </recommendedName>
</protein>
<dbReference type="PROSITE" id="PS00518">
    <property type="entry name" value="ZF_RING_1"/>
    <property type="match status" value="1"/>
</dbReference>
<dbReference type="SUPFAM" id="SSF57850">
    <property type="entry name" value="RING/U-box"/>
    <property type="match status" value="1"/>
</dbReference>
<dbReference type="InterPro" id="IPR001293">
    <property type="entry name" value="Znf_TRAF"/>
</dbReference>
<dbReference type="EMBL" id="FUEG01000004">
    <property type="protein sequence ID" value="SJL03818.1"/>
    <property type="molecule type" value="Genomic_DNA"/>
</dbReference>
<dbReference type="PROSITE" id="PS50145">
    <property type="entry name" value="ZF_TRAF"/>
    <property type="match status" value="1"/>
</dbReference>
<feature type="domain" description="RING-type" evidence="7">
    <location>
        <begin position="49"/>
        <end position="97"/>
    </location>
</feature>
<feature type="region of interest" description="Disordered" evidence="6">
    <location>
        <begin position="314"/>
        <end position="351"/>
    </location>
</feature>
<dbReference type="Gene3D" id="3.30.40.10">
    <property type="entry name" value="Zinc/RING finger domain, C3HC4 (zinc finger)"/>
    <property type="match status" value="3"/>
</dbReference>
<dbReference type="GO" id="GO:0008270">
    <property type="term" value="F:zinc ion binding"/>
    <property type="evidence" value="ECO:0007669"/>
    <property type="project" value="UniProtKB-KW"/>
</dbReference>
<feature type="domain" description="TRAF-type" evidence="8">
    <location>
        <begin position="140"/>
        <end position="191"/>
    </location>
</feature>
<sequence>MQWVVAGGVIPRWWLAVKMTTENSDFFSSLSSVDNTEESNRDFNGIVQLCGTYEFKSGLLYMMPFLDPVSTLTCAHTFCRTCIAEALQHSSQCPVDRLPLTLEEIISANPIVRSLVDELVVECPSPECPHACQRHLLAGHLRDSCPYTEVPCPSGECDQLIPRKDTESHRCAHTLITCRECGTQLSSEDLKEHEAECLPVTFVCDFCSTEYSRDLQLSHAETCSEAVVSCVHASNGCPWEGKRRSLTPGHIASCPYEAIKGFLSLHESRLADLREENLGLRNKIDALQGHLQNTTRDLQATKAALGPWYTQALASTTDRSPRVQQRTTSSTPHISESVASSPAPTTSADTPDIFAPFFPEDETFSAQTSPEQLSNFSWRPLHGTSPNISQSWDPASLTSRPVAQNNVAPLDLSTTLEGSLSGLRQSVVSLSTSVDSFGRRNEIALTNEALRVNEEIRSLRANIHGLRMQVHAIMMDRNAQVTGRMQEVPSVDGPWTGSSRFIPGVPPVPSITKL</sequence>
<keyword evidence="1 4" id="KW-0479">Metal-binding</keyword>
<dbReference type="Pfam" id="PF13923">
    <property type="entry name" value="zf-C3HC4_2"/>
    <property type="match status" value="1"/>
</dbReference>
<evidence type="ECO:0000256" key="6">
    <source>
        <dbReference type="SAM" id="MobiDB-lite"/>
    </source>
</evidence>
<reference evidence="10" key="1">
    <citation type="journal article" date="2017" name="Nat. Ecol. Evol.">
        <title>Genome expansion and lineage-specific genetic innovations in the forest pathogenic fungi Armillaria.</title>
        <authorList>
            <person name="Sipos G."/>
            <person name="Prasanna A.N."/>
            <person name="Walter M.C."/>
            <person name="O'Connor E."/>
            <person name="Balint B."/>
            <person name="Krizsan K."/>
            <person name="Kiss B."/>
            <person name="Hess J."/>
            <person name="Varga T."/>
            <person name="Slot J."/>
            <person name="Riley R."/>
            <person name="Boka B."/>
            <person name="Rigling D."/>
            <person name="Barry K."/>
            <person name="Lee J."/>
            <person name="Mihaltcheva S."/>
            <person name="LaButti K."/>
            <person name="Lipzen A."/>
            <person name="Waldron R."/>
            <person name="Moloney N.M."/>
            <person name="Sperisen C."/>
            <person name="Kredics L."/>
            <person name="Vagvoelgyi C."/>
            <person name="Patrignani A."/>
            <person name="Fitzpatrick D."/>
            <person name="Nagy I."/>
            <person name="Doyle S."/>
            <person name="Anderson J.B."/>
            <person name="Grigoriev I.V."/>
            <person name="Gueldener U."/>
            <person name="Muensterkoetter M."/>
            <person name="Nagy L.G."/>
        </authorList>
    </citation>
    <scope>NUCLEOTIDE SEQUENCE [LARGE SCALE GENOMIC DNA]</scope>
    <source>
        <strain evidence="10">C18/9</strain>
    </source>
</reference>
<evidence type="ECO:0000313" key="10">
    <source>
        <dbReference type="Proteomes" id="UP000219338"/>
    </source>
</evidence>
<dbReference type="SUPFAM" id="SSF49599">
    <property type="entry name" value="TRAF domain-like"/>
    <property type="match status" value="2"/>
</dbReference>
<evidence type="ECO:0008006" key="11">
    <source>
        <dbReference type="Google" id="ProtNLM"/>
    </source>
</evidence>
<dbReference type="PROSITE" id="PS50089">
    <property type="entry name" value="ZF_RING_2"/>
    <property type="match status" value="1"/>
</dbReference>
<evidence type="ECO:0000259" key="7">
    <source>
        <dbReference type="PROSITE" id="PS50089"/>
    </source>
</evidence>
<name>A0A284R533_ARMOS</name>
<feature type="compositionally biased region" description="Low complexity" evidence="6">
    <location>
        <begin position="339"/>
        <end position="351"/>
    </location>
</feature>
<dbReference type="STRING" id="47428.A0A284R533"/>